<proteinExistence type="predicted"/>
<dbReference type="AlphaFoldDB" id="A0A6I7TL18"/>
<keyword evidence="1" id="KW-0812">Transmembrane</keyword>
<evidence type="ECO:0000313" key="4">
    <source>
        <dbReference type="Proteomes" id="UP000185604"/>
    </source>
</evidence>
<dbReference type="GeneID" id="56671336"/>
<dbReference type="Proteomes" id="UP000429980">
    <property type="component" value="Unassembled WGS sequence"/>
</dbReference>
<reference evidence="3 5" key="2">
    <citation type="submission" date="2019-06" db="EMBL/GenBank/DDBJ databases">
        <title>Genome sequence analysis of &gt;100 Bacillus licheniformis strains suggests intrinsic resistance to this species.</title>
        <authorList>
            <person name="Wels M."/>
            <person name="Siezen R.J."/>
            <person name="Johansen E."/>
            <person name="Stuer-Lauridsen B."/>
            <person name="Bjerre K."/>
            <person name="Nielsen B.K.K."/>
        </authorList>
    </citation>
    <scope>NUCLEOTIDE SEQUENCE [LARGE SCALE GENOMIC DNA]</scope>
    <source>
        <strain evidence="3 5">BAC-15381</strain>
    </source>
</reference>
<name>A0A6I7TL18_9BACI</name>
<evidence type="ECO:0000313" key="5">
    <source>
        <dbReference type="Proteomes" id="UP000429980"/>
    </source>
</evidence>
<keyword evidence="1" id="KW-1133">Transmembrane helix</keyword>
<evidence type="ECO:0000313" key="2">
    <source>
        <dbReference type="EMBL" id="OLF87557.1"/>
    </source>
</evidence>
<gene>
    <name evidence="2" type="ORF">B4121_4009</name>
    <name evidence="3" type="ORF">CHCC15381_1067</name>
</gene>
<keyword evidence="5" id="KW-1185">Reference proteome</keyword>
<feature type="transmembrane region" description="Helical" evidence="1">
    <location>
        <begin position="66"/>
        <end position="89"/>
    </location>
</feature>
<dbReference type="Proteomes" id="UP000185604">
    <property type="component" value="Unassembled WGS sequence"/>
</dbReference>
<comment type="caution">
    <text evidence="2">The sequence shown here is derived from an EMBL/GenBank/DDBJ whole genome shotgun (WGS) entry which is preliminary data.</text>
</comment>
<dbReference type="EMBL" id="NILF01000069">
    <property type="protein sequence ID" value="TWL32845.1"/>
    <property type="molecule type" value="Genomic_DNA"/>
</dbReference>
<dbReference type="EMBL" id="LKPO01000026">
    <property type="protein sequence ID" value="OLF87557.1"/>
    <property type="molecule type" value="Genomic_DNA"/>
</dbReference>
<evidence type="ECO:0000313" key="3">
    <source>
        <dbReference type="EMBL" id="TWL32845.1"/>
    </source>
</evidence>
<keyword evidence="1" id="KW-0472">Membrane</keyword>
<organism evidence="2 4">
    <name type="scientific">Bacillus paralicheniformis</name>
    <dbReference type="NCBI Taxonomy" id="1648923"/>
    <lineage>
        <taxon>Bacteria</taxon>
        <taxon>Bacillati</taxon>
        <taxon>Bacillota</taxon>
        <taxon>Bacilli</taxon>
        <taxon>Bacillales</taxon>
        <taxon>Bacillaceae</taxon>
        <taxon>Bacillus</taxon>
    </lineage>
</organism>
<dbReference type="RefSeq" id="WP_020451257.1">
    <property type="nucleotide sequence ID" value="NZ_AP023088.1"/>
</dbReference>
<accession>A0A6I7TL18</accession>
<protein>
    <submittedName>
        <fullName evidence="2">Uncharacterized protein</fullName>
    </submittedName>
</protein>
<sequence>MTSEEKKAVFLDLYELYQEGELEEETVIWMKEHEQLFQGQAEEAAVENRTLPGIQKADDRQQLRHIMVFVYSLYGAFLLLSIWMTVWFFF</sequence>
<reference evidence="2 4" key="1">
    <citation type="journal article" date="2016" name="Front. Microbiol.">
        <title>High-Level Heat Resistance of Spores of Bacillus amyloliquefaciens and Bacillus licheniformis Results from the Presence of a spoVA Operon in a Tn1546 Transposon.</title>
        <authorList>
            <person name="Berendsen E.M."/>
            <person name="Koning R.A."/>
            <person name="Boekhorst J."/>
            <person name="de Jong A."/>
            <person name="Kuipers O.P."/>
            <person name="Wells-Bennik M.H."/>
        </authorList>
    </citation>
    <scope>NUCLEOTIDE SEQUENCE [LARGE SCALE GENOMIC DNA]</scope>
    <source>
        <strain evidence="2 4">B4121</strain>
    </source>
</reference>
<evidence type="ECO:0000256" key="1">
    <source>
        <dbReference type="SAM" id="Phobius"/>
    </source>
</evidence>